<comment type="caution">
    <text evidence="1">The sequence shown here is derived from an EMBL/GenBank/DDBJ whole genome shotgun (WGS) entry which is preliminary data.</text>
</comment>
<name>A0ACC3YEN6_COLTU</name>
<organism evidence="1 2">
    <name type="scientific">Colletotrichum truncatum</name>
    <name type="common">Anthracnose fungus</name>
    <name type="synonym">Colletotrichum capsici</name>
    <dbReference type="NCBI Taxonomy" id="5467"/>
    <lineage>
        <taxon>Eukaryota</taxon>
        <taxon>Fungi</taxon>
        <taxon>Dikarya</taxon>
        <taxon>Ascomycota</taxon>
        <taxon>Pezizomycotina</taxon>
        <taxon>Sordariomycetes</taxon>
        <taxon>Hypocreomycetidae</taxon>
        <taxon>Glomerellales</taxon>
        <taxon>Glomerellaceae</taxon>
        <taxon>Colletotrichum</taxon>
        <taxon>Colletotrichum truncatum species complex</taxon>
    </lineage>
</organism>
<accession>A0ACC3YEN6</accession>
<dbReference type="EMBL" id="VUJX02000011">
    <property type="protein sequence ID" value="KAL0930289.1"/>
    <property type="molecule type" value="Genomic_DNA"/>
</dbReference>
<sequence>MRVQKGLAIRAAWSSRLDVVEVICTFERDGRVFYGVISEIPQILVWDWPDDRQLLWVFDDGDGIRVWQECFERPRPSNPAWASRLQSIVGCCESDGGNVCYAVKWDGYACPTWEAEEDMSKYGHLLAEHDQACKCRQRL</sequence>
<keyword evidence="2" id="KW-1185">Reference proteome</keyword>
<evidence type="ECO:0000313" key="2">
    <source>
        <dbReference type="Proteomes" id="UP000805649"/>
    </source>
</evidence>
<reference evidence="1 2" key="1">
    <citation type="journal article" date="2020" name="Phytopathology">
        <title>Genome Sequence Resources of Colletotrichum truncatum, C. plurivorum, C. musicola, and C. sojae: Four Species Pathogenic to Soybean (Glycine max).</title>
        <authorList>
            <person name="Rogerio F."/>
            <person name="Boufleur T.R."/>
            <person name="Ciampi-Guillardi M."/>
            <person name="Sukno S.A."/>
            <person name="Thon M.R."/>
            <person name="Massola Junior N.S."/>
            <person name="Baroncelli R."/>
        </authorList>
    </citation>
    <scope>NUCLEOTIDE SEQUENCE [LARGE SCALE GENOMIC DNA]</scope>
    <source>
        <strain evidence="1 2">CMES1059</strain>
    </source>
</reference>
<protein>
    <submittedName>
        <fullName evidence="1">Uncharacterized protein</fullName>
    </submittedName>
</protein>
<dbReference type="Proteomes" id="UP000805649">
    <property type="component" value="Unassembled WGS sequence"/>
</dbReference>
<evidence type="ECO:0000313" key="1">
    <source>
        <dbReference type="EMBL" id="KAL0930289.1"/>
    </source>
</evidence>
<gene>
    <name evidence="1" type="ORF">CTRU02_214364</name>
</gene>
<proteinExistence type="predicted"/>